<evidence type="ECO:0000256" key="8">
    <source>
        <dbReference type="ARBA" id="ARBA00023098"/>
    </source>
</evidence>
<dbReference type="PANTHER" id="PTHR31650">
    <property type="entry name" value="O-ACYLTRANSFERASE (WSD1-LIKE) FAMILY PROTEIN"/>
    <property type="match status" value="1"/>
</dbReference>
<dbReference type="Pfam" id="PF03007">
    <property type="entry name" value="WS_DGAT_cat"/>
    <property type="match status" value="1"/>
</dbReference>
<feature type="domain" description="O-acyltransferase WSD1-like N-terminal" evidence="11">
    <location>
        <begin position="6"/>
        <end position="275"/>
    </location>
</feature>
<dbReference type="InterPro" id="IPR004255">
    <property type="entry name" value="O-acyltransferase_WSD1_N"/>
</dbReference>
<evidence type="ECO:0000256" key="5">
    <source>
        <dbReference type="ARBA" id="ARBA00022516"/>
    </source>
</evidence>
<accession>A0A2G5PFK8</accession>
<feature type="domain" description="O-acyltransferase WSD1 C-terminal" evidence="12">
    <location>
        <begin position="315"/>
        <end position="450"/>
    </location>
</feature>
<dbReference type="GO" id="GO:0006071">
    <property type="term" value="P:glycerol metabolic process"/>
    <property type="evidence" value="ECO:0007669"/>
    <property type="project" value="UniProtKB-KW"/>
</dbReference>
<dbReference type="GO" id="GO:0004144">
    <property type="term" value="F:diacylglycerol O-acyltransferase activity"/>
    <property type="evidence" value="ECO:0007669"/>
    <property type="project" value="UniProtKB-EC"/>
</dbReference>
<protein>
    <recommendedName>
        <fullName evidence="4">diacylglycerol O-acyltransferase</fullName>
        <ecNumber evidence="4">2.3.1.20</ecNumber>
    </recommendedName>
</protein>
<keyword evidence="14" id="KW-1185">Reference proteome</keyword>
<comment type="similarity">
    <text evidence="3">Belongs to the long-chain O-acyltransferase family.</text>
</comment>
<evidence type="ECO:0000313" key="13">
    <source>
        <dbReference type="EMBL" id="PIB77099.1"/>
    </source>
</evidence>
<dbReference type="EC" id="2.3.1.20" evidence="4"/>
<dbReference type="PANTHER" id="PTHR31650:SF1">
    <property type="entry name" value="WAX ESTER SYNTHASE_DIACYLGLYCEROL ACYLTRANSFERASE 4-RELATED"/>
    <property type="match status" value="1"/>
</dbReference>
<organism evidence="13 14">
    <name type="scientific">Mycolicibacterium brumae</name>
    <dbReference type="NCBI Taxonomy" id="85968"/>
    <lineage>
        <taxon>Bacteria</taxon>
        <taxon>Bacillati</taxon>
        <taxon>Actinomycetota</taxon>
        <taxon>Actinomycetes</taxon>
        <taxon>Mycobacteriales</taxon>
        <taxon>Mycobacteriaceae</taxon>
        <taxon>Mycolicibacterium</taxon>
    </lineage>
</organism>
<evidence type="ECO:0000256" key="10">
    <source>
        <dbReference type="ARBA" id="ARBA00048109"/>
    </source>
</evidence>
<dbReference type="EMBL" id="PDCN02000002">
    <property type="protein sequence ID" value="PIB77099.1"/>
    <property type="molecule type" value="Genomic_DNA"/>
</dbReference>
<comment type="caution">
    <text evidence="13">The sequence shown here is derived from an EMBL/GenBank/DDBJ whole genome shotgun (WGS) entry which is preliminary data.</text>
</comment>
<evidence type="ECO:0000256" key="9">
    <source>
        <dbReference type="ARBA" id="ARBA00023315"/>
    </source>
</evidence>
<dbReference type="OrthoDB" id="9810950at2"/>
<name>A0A2G5PFK8_9MYCO</name>
<proteinExistence type="inferred from homology"/>
<evidence type="ECO:0000259" key="11">
    <source>
        <dbReference type="Pfam" id="PF03007"/>
    </source>
</evidence>
<evidence type="ECO:0000313" key="14">
    <source>
        <dbReference type="Proteomes" id="UP000230551"/>
    </source>
</evidence>
<evidence type="ECO:0000256" key="4">
    <source>
        <dbReference type="ARBA" id="ARBA00013244"/>
    </source>
</evidence>
<dbReference type="GO" id="GO:0005886">
    <property type="term" value="C:plasma membrane"/>
    <property type="evidence" value="ECO:0007669"/>
    <property type="project" value="TreeGrafter"/>
</dbReference>
<dbReference type="GO" id="GO:0071731">
    <property type="term" value="P:response to nitric oxide"/>
    <property type="evidence" value="ECO:0007669"/>
    <property type="project" value="TreeGrafter"/>
</dbReference>
<dbReference type="SUPFAM" id="SSF52777">
    <property type="entry name" value="CoA-dependent acyltransferases"/>
    <property type="match status" value="2"/>
</dbReference>
<comment type="catalytic activity">
    <reaction evidence="10">
        <text>an acyl-CoA + a 1,2-diacyl-sn-glycerol = a triacyl-sn-glycerol + CoA</text>
        <dbReference type="Rhea" id="RHEA:10868"/>
        <dbReference type="ChEBI" id="CHEBI:17815"/>
        <dbReference type="ChEBI" id="CHEBI:57287"/>
        <dbReference type="ChEBI" id="CHEBI:58342"/>
        <dbReference type="ChEBI" id="CHEBI:64615"/>
        <dbReference type="EC" id="2.3.1.20"/>
    </reaction>
</comment>
<dbReference type="InterPro" id="IPR009721">
    <property type="entry name" value="O-acyltransferase_WSD1_C"/>
</dbReference>
<dbReference type="STRING" id="85968.GCA_900073015_01899"/>
<keyword evidence="8" id="KW-0443">Lipid metabolism</keyword>
<sequence length="456" mass="49570">MAEFMTNADAFTWAMEADPRLRSTIVSLLILDKTPDWDAVRLRFDRITRVLPAFRQKVVASPVLAPPRWDPDQDFDLDYHLRRVSAPEPGTSDIDTVLAMCRVEAMESFDTARPLWRVTMVDGLPEGRSALIIKLHHALTDGMGGVQIGMLLFDLTADAPTPELPDEPGALGLLDRWGEYRETLRYGAGLLGSALTGALTAAPRLLADSLRDPLGAAGSAAETAASVYRTVRPINRKGSPLMRERTLRRELSTHTAPLSVLREVAHARGAALNDAFLAGVTGGLRRYHEHHDSPIGDLHLTMPISLRSEADAMGGNHITLMRFDVPAGEPDPGRRIERIHRRVRRVRGERSLPYTQLIAGALNLVPRPILGSVLTNVDFLASDVPGIPVPVYLAGARVVEQFAFGPTIGAAVNVTLLSYVDTCAFGIDVDAGAVPDADVFHRCLVEGFAEVLALGE</sequence>
<evidence type="ECO:0000256" key="7">
    <source>
        <dbReference type="ARBA" id="ARBA00022798"/>
    </source>
</evidence>
<dbReference type="RefSeq" id="WP_090588760.1">
    <property type="nucleotide sequence ID" value="NZ_CP104302.1"/>
</dbReference>
<dbReference type="UniPathway" id="UPA00282"/>
<keyword evidence="7" id="KW-0319">Glycerol metabolism</keyword>
<comment type="pathway">
    <text evidence="1">Glycerolipid metabolism; triacylglycerol biosynthesis.</text>
</comment>
<evidence type="ECO:0000256" key="3">
    <source>
        <dbReference type="ARBA" id="ARBA00009587"/>
    </source>
</evidence>
<dbReference type="GO" id="GO:0051701">
    <property type="term" value="P:biological process involved in interaction with host"/>
    <property type="evidence" value="ECO:0007669"/>
    <property type="project" value="TreeGrafter"/>
</dbReference>
<dbReference type="GO" id="GO:0001666">
    <property type="term" value="P:response to hypoxia"/>
    <property type="evidence" value="ECO:0007669"/>
    <property type="project" value="TreeGrafter"/>
</dbReference>
<dbReference type="Gene3D" id="3.30.559.10">
    <property type="entry name" value="Chloramphenicol acetyltransferase-like domain"/>
    <property type="match status" value="1"/>
</dbReference>
<keyword evidence="5" id="KW-0444">Lipid biosynthesis</keyword>
<dbReference type="AlphaFoldDB" id="A0A2G5PFK8"/>
<dbReference type="InterPro" id="IPR023213">
    <property type="entry name" value="CAT-like_dom_sf"/>
</dbReference>
<dbReference type="GO" id="GO:0019432">
    <property type="term" value="P:triglyceride biosynthetic process"/>
    <property type="evidence" value="ECO:0007669"/>
    <property type="project" value="UniProtKB-UniPathway"/>
</dbReference>
<evidence type="ECO:0000256" key="1">
    <source>
        <dbReference type="ARBA" id="ARBA00004771"/>
    </source>
</evidence>
<evidence type="ECO:0000256" key="2">
    <source>
        <dbReference type="ARBA" id="ARBA00005189"/>
    </source>
</evidence>
<evidence type="ECO:0000256" key="6">
    <source>
        <dbReference type="ARBA" id="ARBA00022679"/>
    </source>
</evidence>
<dbReference type="Pfam" id="PF06974">
    <property type="entry name" value="WS_DGAT_C"/>
    <property type="match status" value="1"/>
</dbReference>
<dbReference type="Proteomes" id="UP000230551">
    <property type="component" value="Unassembled WGS sequence"/>
</dbReference>
<keyword evidence="9 13" id="KW-0012">Acyltransferase</keyword>
<evidence type="ECO:0000259" key="12">
    <source>
        <dbReference type="Pfam" id="PF06974"/>
    </source>
</evidence>
<gene>
    <name evidence="13" type="ORF">CQY22_002240</name>
</gene>
<dbReference type="InterPro" id="IPR045034">
    <property type="entry name" value="O-acyltransferase_WSD1-like"/>
</dbReference>
<keyword evidence="6 13" id="KW-0808">Transferase</keyword>
<comment type="pathway">
    <text evidence="2">Lipid metabolism.</text>
</comment>
<reference evidence="13 14" key="1">
    <citation type="journal article" date="2017" name="Infect. Genet. Evol.">
        <title>The new phylogeny of the genus Mycobacterium: The old and the news.</title>
        <authorList>
            <person name="Tortoli E."/>
            <person name="Fedrizzi T."/>
            <person name="Meehan C.J."/>
            <person name="Trovato A."/>
            <person name="Grottola A."/>
            <person name="Giacobazzi E."/>
            <person name="Serpini G.F."/>
            <person name="Tagliazucchi S."/>
            <person name="Fabio A."/>
            <person name="Bettua C."/>
            <person name="Bertorelli R."/>
            <person name="Frascaro F."/>
            <person name="De Sanctis V."/>
            <person name="Pecorari M."/>
            <person name="Jousson O."/>
            <person name="Segata N."/>
            <person name="Cirillo D.M."/>
        </authorList>
    </citation>
    <scope>NUCLEOTIDE SEQUENCE [LARGE SCALE GENOMIC DNA]</scope>
    <source>
        <strain evidence="13 14">CIP1034565</strain>
    </source>
</reference>